<evidence type="ECO:0000256" key="1">
    <source>
        <dbReference type="ARBA" id="ARBA00006499"/>
    </source>
</evidence>
<dbReference type="Gene3D" id="3.40.50.1820">
    <property type="entry name" value="alpha/beta hydrolase"/>
    <property type="match status" value="1"/>
</dbReference>
<gene>
    <name evidence="4" type="ORF">Q4F19_12915</name>
</gene>
<sequence length="205" mass="21741">MSNSLIIFLHGVGSQGADLGALAGQWRRLLPDSHFVAPDGPAPFDMGPAGHQWFSVNGVTRANRADRIVSARAAFDATLSAIITRHGFEGRLDRIAFVGFSQGSIMALDAVVSGRWPVAGIVAFSGRLATSAERHPHVPTQILMVHGAEDAIIGVEEAREARDALTRHGISVRLHELPALGHSISSAGATMACQFLTDLLIPKPD</sequence>
<keyword evidence="2 4" id="KW-0378">Hydrolase</keyword>
<keyword evidence="5" id="KW-1185">Reference proteome</keyword>
<dbReference type="InterPro" id="IPR003140">
    <property type="entry name" value="PLipase/COase/thioEstase"/>
</dbReference>
<dbReference type="EMBL" id="JAUOTP010000005">
    <property type="protein sequence ID" value="MDO6415287.1"/>
    <property type="molecule type" value="Genomic_DNA"/>
</dbReference>
<evidence type="ECO:0000313" key="5">
    <source>
        <dbReference type="Proteomes" id="UP001169764"/>
    </source>
</evidence>
<dbReference type="InterPro" id="IPR029058">
    <property type="entry name" value="AB_hydrolase_fold"/>
</dbReference>
<dbReference type="SUPFAM" id="SSF53474">
    <property type="entry name" value="alpha/beta-Hydrolases"/>
    <property type="match status" value="1"/>
</dbReference>
<dbReference type="RefSeq" id="WP_303543188.1">
    <property type="nucleotide sequence ID" value="NZ_JAUOTP010000005.1"/>
</dbReference>
<name>A0ABT8YBB6_9SPHN</name>
<dbReference type="Pfam" id="PF02230">
    <property type="entry name" value="Abhydrolase_2"/>
    <property type="match status" value="1"/>
</dbReference>
<reference evidence="4" key="1">
    <citation type="submission" date="2023-07" db="EMBL/GenBank/DDBJ databases">
        <authorList>
            <person name="Kim M."/>
        </authorList>
    </citation>
    <scope>NUCLEOTIDE SEQUENCE</scope>
    <source>
        <strain evidence="4">BIUV-7</strain>
    </source>
</reference>
<comment type="similarity">
    <text evidence="1">Belongs to the AB hydrolase superfamily. AB hydrolase 2 family.</text>
</comment>
<comment type="caution">
    <text evidence="4">The sequence shown here is derived from an EMBL/GenBank/DDBJ whole genome shotgun (WGS) entry which is preliminary data.</text>
</comment>
<evidence type="ECO:0000259" key="3">
    <source>
        <dbReference type="Pfam" id="PF02230"/>
    </source>
</evidence>
<dbReference type="PANTHER" id="PTHR10655">
    <property type="entry name" value="LYSOPHOSPHOLIPASE-RELATED"/>
    <property type="match status" value="1"/>
</dbReference>
<evidence type="ECO:0000256" key="2">
    <source>
        <dbReference type="ARBA" id="ARBA00022801"/>
    </source>
</evidence>
<feature type="domain" description="Phospholipase/carboxylesterase/thioesterase" evidence="3">
    <location>
        <begin position="4"/>
        <end position="197"/>
    </location>
</feature>
<protein>
    <submittedName>
        <fullName evidence="4">Dienelactone hydrolase family protein</fullName>
    </submittedName>
</protein>
<dbReference type="InterPro" id="IPR050565">
    <property type="entry name" value="LYPA1-2/EST-like"/>
</dbReference>
<accession>A0ABT8YBB6</accession>
<dbReference type="Proteomes" id="UP001169764">
    <property type="component" value="Unassembled WGS sequence"/>
</dbReference>
<dbReference type="GO" id="GO:0016787">
    <property type="term" value="F:hydrolase activity"/>
    <property type="evidence" value="ECO:0007669"/>
    <property type="project" value="UniProtKB-KW"/>
</dbReference>
<evidence type="ECO:0000313" key="4">
    <source>
        <dbReference type="EMBL" id="MDO6415287.1"/>
    </source>
</evidence>
<organism evidence="4 5">
    <name type="scientific">Sphingomonas natans</name>
    <dbReference type="NCBI Taxonomy" id="3063330"/>
    <lineage>
        <taxon>Bacteria</taxon>
        <taxon>Pseudomonadati</taxon>
        <taxon>Pseudomonadota</taxon>
        <taxon>Alphaproteobacteria</taxon>
        <taxon>Sphingomonadales</taxon>
        <taxon>Sphingomonadaceae</taxon>
        <taxon>Sphingomonas</taxon>
    </lineage>
</organism>
<dbReference type="PANTHER" id="PTHR10655:SF17">
    <property type="entry name" value="LYSOPHOSPHOLIPASE-LIKE PROTEIN 1"/>
    <property type="match status" value="1"/>
</dbReference>
<proteinExistence type="inferred from homology"/>